<dbReference type="SUPFAM" id="SSF49299">
    <property type="entry name" value="PKD domain"/>
    <property type="match status" value="1"/>
</dbReference>
<organism evidence="3 4">
    <name type="scientific">Umezawaea tangerina</name>
    <dbReference type="NCBI Taxonomy" id="84725"/>
    <lineage>
        <taxon>Bacteria</taxon>
        <taxon>Bacillati</taxon>
        <taxon>Actinomycetota</taxon>
        <taxon>Actinomycetes</taxon>
        <taxon>Pseudonocardiales</taxon>
        <taxon>Pseudonocardiaceae</taxon>
        <taxon>Umezawaea</taxon>
    </lineage>
</organism>
<dbReference type="RefSeq" id="WP_106194058.1">
    <property type="nucleotide sequence ID" value="NZ_PVTF01000015.1"/>
</dbReference>
<feature type="chain" id="PRO_5015760772" description="VWFA domain-containing protein" evidence="1">
    <location>
        <begin position="27"/>
        <end position="712"/>
    </location>
</feature>
<dbReference type="Gene3D" id="3.40.50.410">
    <property type="entry name" value="von Willebrand factor, type A domain"/>
    <property type="match status" value="1"/>
</dbReference>
<dbReference type="InterPro" id="IPR000601">
    <property type="entry name" value="PKD_dom"/>
</dbReference>
<dbReference type="PROSITE" id="PS50234">
    <property type="entry name" value="VWFA"/>
    <property type="match status" value="1"/>
</dbReference>
<reference evidence="3 4" key="1">
    <citation type="submission" date="2018-03" db="EMBL/GenBank/DDBJ databases">
        <title>Genomic Encyclopedia of Archaeal and Bacterial Type Strains, Phase II (KMG-II): from individual species to whole genera.</title>
        <authorList>
            <person name="Goeker M."/>
        </authorList>
    </citation>
    <scope>NUCLEOTIDE SEQUENCE [LARGE SCALE GENOMIC DNA]</scope>
    <source>
        <strain evidence="3 4">DSM 44720</strain>
    </source>
</reference>
<feature type="domain" description="VWFA" evidence="2">
    <location>
        <begin position="73"/>
        <end position="288"/>
    </location>
</feature>
<dbReference type="InterPro" id="IPR035986">
    <property type="entry name" value="PKD_dom_sf"/>
</dbReference>
<dbReference type="InterPro" id="IPR036465">
    <property type="entry name" value="vWFA_dom_sf"/>
</dbReference>
<dbReference type="GO" id="GO:0005975">
    <property type="term" value="P:carbohydrate metabolic process"/>
    <property type="evidence" value="ECO:0007669"/>
    <property type="project" value="UniProtKB-ARBA"/>
</dbReference>
<evidence type="ECO:0000259" key="2">
    <source>
        <dbReference type="PROSITE" id="PS50234"/>
    </source>
</evidence>
<sequence>MTLRTTATATLATIALVITTAPPASAVDGNLPGGTGIATTISTPADGAVLPAGPVTVTGTASVGQAQPVANTSITYVLDVSGSTTSGVAAGCGGDQNGDGAPNQVLDCEVTAARALNAQAVGLGTVGQVGVAAFGQVGATADVKPAGGDQLVTGPATDDNGNGTRDVEEVLTSATNSPTGGLTRFSARSIGGSTNFADGISKSTTVAAATTTPQRIVVFLSDGMNNGPAIAGPLGAVPADIDYFTFAVGTGSSCGSGADTLQQIADATGGTCTNVPDVAQLPSILPGVISAKLTALSLRVDGGAPAPITATTPGLPQDGPASVTYTTTTAALGAGSHQLCVTAAGTDGGGDGTVTDCHTITINAPPVVVIGGPYAGQEGTNVTLAGTVTDPDGPSLTTAWTIAPASGVDAGATCAFGNAAAQSTTVKCTDDGVYTLTLTANDGINPAVARTTTLTLTNVAPAVTITAPTAGALVTRGTPVTFTAPFTDIATNDTHTCTVDFADGTPVVAGTVTQAPGSGTCATTHPFTALGAHNVLVTVTDDDGASATAVVKVVIYLRGEAFALAATGLVTVAKTPHATCPPNEDKTVATVTVLGLATVQALHADCALDAATGTTVATAKVDGASLLGGAITIANIESRCESGAPGVFGSSRVGTINGTPIGTGSGSLGIPGVAQVFYNETTTTPSGQLVQNAIRVRTLLGQEIILSGCRLG</sequence>
<dbReference type="SUPFAM" id="SSF53300">
    <property type="entry name" value="vWA-like"/>
    <property type="match status" value="1"/>
</dbReference>
<dbReference type="SMART" id="SM00327">
    <property type="entry name" value="VWA"/>
    <property type="match status" value="1"/>
</dbReference>
<dbReference type="Gene3D" id="2.60.40.10">
    <property type="entry name" value="Immunoglobulins"/>
    <property type="match status" value="2"/>
</dbReference>
<dbReference type="OrthoDB" id="2751008at2"/>
<dbReference type="AlphaFoldDB" id="A0A2T0SMS9"/>
<proteinExistence type="predicted"/>
<gene>
    <name evidence="3" type="ORF">CLV43_1157</name>
</gene>
<dbReference type="Pfam" id="PF18911">
    <property type="entry name" value="PKD_4"/>
    <property type="match status" value="1"/>
</dbReference>
<dbReference type="EMBL" id="PVTF01000015">
    <property type="protein sequence ID" value="PRY34731.1"/>
    <property type="molecule type" value="Genomic_DNA"/>
</dbReference>
<dbReference type="Proteomes" id="UP000239494">
    <property type="component" value="Unassembled WGS sequence"/>
</dbReference>
<evidence type="ECO:0000313" key="3">
    <source>
        <dbReference type="EMBL" id="PRY34731.1"/>
    </source>
</evidence>
<keyword evidence="1" id="KW-0732">Signal</keyword>
<feature type="signal peptide" evidence="1">
    <location>
        <begin position="1"/>
        <end position="26"/>
    </location>
</feature>
<dbReference type="InterPro" id="IPR013783">
    <property type="entry name" value="Ig-like_fold"/>
</dbReference>
<name>A0A2T0SMS9_9PSEU</name>
<dbReference type="InterPro" id="IPR002035">
    <property type="entry name" value="VWF_A"/>
</dbReference>
<evidence type="ECO:0000313" key="4">
    <source>
        <dbReference type="Proteomes" id="UP000239494"/>
    </source>
</evidence>
<protein>
    <recommendedName>
        <fullName evidence="2">VWFA domain-containing protein</fullName>
    </recommendedName>
</protein>
<keyword evidence="4" id="KW-1185">Reference proteome</keyword>
<comment type="caution">
    <text evidence="3">The sequence shown here is derived from an EMBL/GenBank/DDBJ whole genome shotgun (WGS) entry which is preliminary data.</text>
</comment>
<accession>A0A2T0SMS9</accession>
<evidence type="ECO:0000256" key="1">
    <source>
        <dbReference type="SAM" id="SignalP"/>
    </source>
</evidence>